<sequence length="417" mass="45151">MNGTRPPDDDANGKVADQNRTKLLSEFGSILDESLILLVADERDIVGGYEEIRQVLNVLTETAREEAATGFDPSGLSSASEIGEFSPDDTATSGHGADSSAECTTTISEFSDRSEGQRLTEQTNLSEEQKIQELKLVFGDGWGDHTIRFILKQAEGDLERAFDALLVRQFLKDEGSLPKGVDGFFVSDEDCPSPKGRGSRARKGSAKNKKQTVTINYNAVLSTVDDGELEGAKDFATAAKPRVPAARPRLPPFTAQPLKTTSAQQLALASFSTVTPDFASEMRAAAALRRMGPLGRQGAVVYTERAREGRAAFTANASREAEAHVAQQSTSTMLDLHGVFVMDGVRIAKQRVWNWWNNLGEDRKALAKRNGFTVVTGVGKHSVGGVSRLRQAVGAYLKNDGWKMETLTGSFYVTGRA</sequence>
<accession>A0ACB7PH61</accession>
<protein>
    <submittedName>
        <fullName evidence="1">Uncharacterized protein</fullName>
    </submittedName>
</protein>
<dbReference type="Proteomes" id="UP000724584">
    <property type="component" value="Unassembled WGS sequence"/>
</dbReference>
<organism evidence="1 2">
    <name type="scientific">Chaetomium tenue</name>
    <dbReference type="NCBI Taxonomy" id="1854479"/>
    <lineage>
        <taxon>Eukaryota</taxon>
        <taxon>Fungi</taxon>
        <taxon>Dikarya</taxon>
        <taxon>Ascomycota</taxon>
        <taxon>Pezizomycotina</taxon>
        <taxon>Sordariomycetes</taxon>
        <taxon>Sordariomycetidae</taxon>
        <taxon>Sordariales</taxon>
        <taxon>Chaetomiaceae</taxon>
        <taxon>Chaetomium</taxon>
    </lineage>
</organism>
<dbReference type="EMBL" id="JAGIZQ010000002">
    <property type="protein sequence ID" value="KAH6640413.1"/>
    <property type="molecule type" value="Genomic_DNA"/>
</dbReference>
<keyword evidence="2" id="KW-1185">Reference proteome</keyword>
<comment type="caution">
    <text evidence="1">The sequence shown here is derived from an EMBL/GenBank/DDBJ whole genome shotgun (WGS) entry which is preliminary data.</text>
</comment>
<proteinExistence type="predicted"/>
<gene>
    <name evidence="1" type="ORF">F5144DRAFT_599107</name>
</gene>
<reference evidence="1 2" key="1">
    <citation type="journal article" date="2021" name="Nat. Commun.">
        <title>Genetic determinants of endophytism in the Arabidopsis root mycobiome.</title>
        <authorList>
            <person name="Mesny F."/>
            <person name="Miyauchi S."/>
            <person name="Thiergart T."/>
            <person name="Pickel B."/>
            <person name="Atanasova L."/>
            <person name="Karlsson M."/>
            <person name="Huettel B."/>
            <person name="Barry K.W."/>
            <person name="Haridas S."/>
            <person name="Chen C."/>
            <person name="Bauer D."/>
            <person name="Andreopoulos W."/>
            <person name="Pangilinan J."/>
            <person name="LaButti K."/>
            <person name="Riley R."/>
            <person name="Lipzen A."/>
            <person name="Clum A."/>
            <person name="Drula E."/>
            <person name="Henrissat B."/>
            <person name="Kohler A."/>
            <person name="Grigoriev I.V."/>
            <person name="Martin F.M."/>
            <person name="Hacquard S."/>
        </authorList>
    </citation>
    <scope>NUCLEOTIDE SEQUENCE [LARGE SCALE GENOMIC DNA]</scope>
    <source>
        <strain evidence="1 2">MPI-SDFR-AT-0079</strain>
    </source>
</reference>
<evidence type="ECO:0000313" key="2">
    <source>
        <dbReference type="Proteomes" id="UP000724584"/>
    </source>
</evidence>
<name>A0ACB7PH61_9PEZI</name>
<evidence type="ECO:0000313" key="1">
    <source>
        <dbReference type="EMBL" id="KAH6640413.1"/>
    </source>
</evidence>